<dbReference type="CDD" id="cd12913">
    <property type="entry name" value="PDC1_MCP_like"/>
    <property type="match status" value="1"/>
</dbReference>
<dbReference type="Gene3D" id="3.30.450.20">
    <property type="entry name" value="PAS domain"/>
    <property type="match status" value="1"/>
</dbReference>
<dbReference type="Proteomes" id="UP000544090">
    <property type="component" value="Unassembled WGS sequence"/>
</dbReference>
<evidence type="ECO:0000313" key="2">
    <source>
        <dbReference type="Proteomes" id="UP000544090"/>
    </source>
</evidence>
<keyword evidence="2" id="KW-1185">Reference proteome</keyword>
<dbReference type="RefSeq" id="WP_168486923.1">
    <property type="nucleotide sequence ID" value="NZ_JAAZSQ010000012.1"/>
</dbReference>
<dbReference type="EMBL" id="JAAZSQ010000012">
    <property type="protein sequence ID" value="NKX55416.1"/>
    <property type="molecule type" value="Genomic_DNA"/>
</dbReference>
<reference evidence="1 2" key="1">
    <citation type="submission" date="2020-04" db="EMBL/GenBank/DDBJ databases">
        <title>Arthrobacter sp. nov.</title>
        <authorList>
            <person name="Liu S."/>
        </authorList>
    </citation>
    <scope>NUCLEOTIDE SEQUENCE [LARGE SCALE GENOMIC DNA]</scope>
    <source>
        <strain evidence="1 2">E918</strain>
    </source>
</reference>
<organism evidence="1 2">
    <name type="scientific">Arthrobacter mobilis</name>
    <dbReference type="NCBI Taxonomy" id="2724944"/>
    <lineage>
        <taxon>Bacteria</taxon>
        <taxon>Bacillati</taxon>
        <taxon>Actinomycetota</taxon>
        <taxon>Actinomycetes</taxon>
        <taxon>Micrococcales</taxon>
        <taxon>Micrococcaceae</taxon>
        <taxon>Arthrobacter</taxon>
    </lineage>
</organism>
<dbReference type="Pfam" id="PF22673">
    <property type="entry name" value="MCP-like_PDC_1"/>
    <property type="match status" value="1"/>
</dbReference>
<evidence type="ECO:0008006" key="3">
    <source>
        <dbReference type="Google" id="ProtNLM"/>
    </source>
</evidence>
<dbReference type="AlphaFoldDB" id="A0A7X6HG61"/>
<accession>A0A7X6HG61</accession>
<proteinExistence type="predicted"/>
<gene>
    <name evidence="1" type="ORF">HGG74_12880</name>
</gene>
<comment type="caution">
    <text evidence="1">The sequence shown here is derived from an EMBL/GenBank/DDBJ whole genome shotgun (WGS) entry which is preliminary data.</text>
</comment>
<protein>
    <recommendedName>
        <fullName evidence="3">Cache domain-containing protein</fullName>
    </recommendedName>
</protein>
<sequence>MNPGSRTENITPAAVVAVVETCASGIFDLLRGASEEFVRELQTRPAPRVAEAIHQLELACRGRLAGPGPLTGMGFVGAPEQDLSEALRLIWWIKQGKEIRVKKHVLNPASDSYYDYNTSEWFGTTRATGRPFISAPYVDSWGTDQLTITAAVPLAVHGVFIGVVAADLDPALYLKPIEKLLLRSENLTLVDAEDRVILSSNPVLTSGVSLERYLQRTGIEPLRRETSSSTNWQAVELP</sequence>
<name>A0A7X6HG61_9MICC</name>
<evidence type="ECO:0000313" key="1">
    <source>
        <dbReference type="EMBL" id="NKX55416.1"/>
    </source>
</evidence>